<proteinExistence type="predicted"/>
<dbReference type="Pfam" id="PF09243">
    <property type="entry name" value="Rsm22"/>
    <property type="match status" value="1"/>
</dbReference>
<keyword evidence="1" id="KW-0479">Metal-binding</keyword>
<evidence type="ECO:0000256" key="4">
    <source>
        <dbReference type="ARBA" id="ARBA00023014"/>
    </source>
</evidence>
<evidence type="ECO:0000256" key="1">
    <source>
        <dbReference type="ARBA" id="ARBA00022723"/>
    </source>
</evidence>
<dbReference type="Gene3D" id="3.40.50.150">
    <property type="entry name" value="Vaccinia Virus protein VP39"/>
    <property type="match status" value="1"/>
</dbReference>
<dbReference type="GO" id="GO:0051536">
    <property type="term" value="F:iron-sulfur cluster binding"/>
    <property type="evidence" value="ECO:0007669"/>
    <property type="project" value="UniProtKB-KW"/>
</dbReference>
<name>A0A2M6T120_9BACT</name>
<accession>A0A2M6T120</accession>
<dbReference type="AlphaFoldDB" id="A0A2M6T120"/>
<evidence type="ECO:0000313" key="5">
    <source>
        <dbReference type="EMBL" id="PIS38938.1"/>
    </source>
</evidence>
<reference evidence="6" key="1">
    <citation type="submission" date="2017-09" db="EMBL/GenBank/DDBJ databases">
        <title>Depth-based differentiation of microbial function through sediment-hosted aquifers and enrichment of novel symbionts in the deep terrestrial subsurface.</title>
        <authorList>
            <person name="Probst A.J."/>
            <person name="Ladd B."/>
            <person name="Jarett J.K."/>
            <person name="Geller-Mcgrath D.E."/>
            <person name="Sieber C.M.K."/>
            <person name="Emerson J.B."/>
            <person name="Anantharaman K."/>
            <person name="Thomas B.C."/>
            <person name="Malmstrom R."/>
            <person name="Stieglmeier M."/>
            <person name="Klingl A."/>
            <person name="Woyke T."/>
            <person name="Ryan C.M."/>
            <person name="Banfield J.F."/>
        </authorList>
    </citation>
    <scope>NUCLEOTIDE SEQUENCE [LARGE SCALE GENOMIC DNA]</scope>
</reference>
<evidence type="ECO:0000256" key="3">
    <source>
        <dbReference type="ARBA" id="ARBA00023004"/>
    </source>
</evidence>
<dbReference type="EMBL" id="PEYE01000020">
    <property type="protein sequence ID" value="PIS38938.1"/>
    <property type="molecule type" value="Genomic_DNA"/>
</dbReference>
<dbReference type="SUPFAM" id="SSF53335">
    <property type="entry name" value="S-adenosyl-L-methionine-dependent methyltransferases"/>
    <property type="match status" value="1"/>
</dbReference>
<dbReference type="InterPro" id="IPR029063">
    <property type="entry name" value="SAM-dependent_MTases_sf"/>
</dbReference>
<dbReference type="GO" id="GO:0008168">
    <property type="term" value="F:methyltransferase activity"/>
    <property type="evidence" value="ECO:0007669"/>
    <property type="project" value="InterPro"/>
</dbReference>
<dbReference type="GO" id="GO:0006412">
    <property type="term" value="P:translation"/>
    <property type="evidence" value="ECO:0007669"/>
    <property type="project" value="InterPro"/>
</dbReference>
<sequence length="208" mass="23792">MGKKSFVYKSALIYILGLKILHKKNFDKRYRFMASFAKTGDTVLEPACGPAILEEYLVDGASYCGFDTNEIFIDYGLKKKRNVFLGNVLNKKDYRPADVVAVCDVLHHLKSSDRGHFVEHCYRSAKKTLIICEPFRRNGFFERLMLPYRKFLFSIIEKDGTNCPKLTEGYTRDELFSEINNGFGVIPSAAQRTINEIGDDLIAVYQKS</sequence>
<protein>
    <recommendedName>
        <fullName evidence="7">Methyltransferase type 11 domain-containing protein</fullName>
    </recommendedName>
</protein>
<comment type="caution">
    <text evidence="5">The sequence shown here is derived from an EMBL/GenBank/DDBJ whole genome shotgun (WGS) entry which is preliminary data.</text>
</comment>
<dbReference type="Proteomes" id="UP000229390">
    <property type="component" value="Unassembled WGS sequence"/>
</dbReference>
<evidence type="ECO:0000313" key="6">
    <source>
        <dbReference type="Proteomes" id="UP000229390"/>
    </source>
</evidence>
<organism evidence="5 6">
    <name type="scientific">Candidatus Nealsonbacteria bacterium CG08_land_8_20_14_0_20_43_11</name>
    <dbReference type="NCBI Taxonomy" id="1974706"/>
    <lineage>
        <taxon>Bacteria</taxon>
        <taxon>Candidatus Nealsoniibacteriota</taxon>
    </lineage>
</organism>
<dbReference type="GO" id="GO:0046872">
    <property type="term" value="F:metal ion binding"/>
    <property type="evidence" value="ECO:0007669"/>
    <property type="project" value="UniProtKB-KW"/>
</dbReference>
<keyword evidence="3" id="KW-0408">Iron</keyword>
<dbReference type="InterPro" id="IPR015324">
    <property type="entry name" value="Ribosomal_Rsm22-like"/>
</dbReference>
<evidence type="ECO:0008006" key="7">
    <source>
        <dbReference type="Google" id="ProtNLM"/>
    </source>
</evidence>
<evidence type="ECO:0000256" key="2">
    <source>
        <dbReference type="ARBA" id="ARBA00022946"/>
    </source>
</evidence>
<keyword evidence="2" id="KW-0809">Transit peptide</keyword>
<keyword evidence="4" id="KW-0411">Iron-sulfur</keyword>
<gene>
    <name evidence="5" type="ORF">COT34_01045</name>
</gene>